<dbReference type="InterPro" id="IPR001878">
    <property type="entry name" value="Znf_CCHC"/>
</dbReference>
<dbReference type="InterPro" id="IPR004332">
    <property type="entry name" value="Transposase_MuDR"/>
</dbReference>
<organism evidence="4 5">
    <name type="scientific">Lactuca saligna</name>
    <name type="common">Willowleaf lettuce</name>
    <dbReference type="NCBI Taxonomy" id="75948"/>
    <lineage>
        <taxon>Eukaryota</taxon>
        <taxon>Viridiplantae</taxon>
        <taxon>Streptophyta</taxon>
        <taxon>Embryophyta</taxon>
        <taxon>Tracheophyta</taxon>
        <taxon>Spermatophyta</taxon>
        <taxon>Magnoliopsida</taxon>
        <taxon>eudicotyledons</taxon>
        <taxon>Gunneridae</taxon>
        <taxon>Pentapetalae</taxon>
        <taxon>asterids</taxon>
        <taxon>campanulids</taxon>
        <taxon>Asterales</taxon>
        <taxon>Asteraceae</taxon>
        <taxon>Cichorioideae</taxon>
        <taxon>Cichorieae</taxon>
        <taxon>Lactucinae</taxon>
        <taxon>Lactuca</taxon>
    </lineage>
</organism>
<dbReference type="PANTHER" id="PTHR31973">
    <property type="entry name" value="POLYPROTEIN, PUTATIVE-RELATED"/>
    <property type="match status" value="1"/>
</dbReference>
<keyword evidence="1" id="KW-0862">Zinc</keyword>
<dbReference type="Pfam" id="PF03108">
    <property type="entry name" value="DBD_Tnp_Mut"/>
    <property type="match status" value="1"/>
</dbReference>
<feature type="region of interest" description="Disordered" evidence="2">
    <location>
        <begin position="476"/>
        <end position="501"/>
    </location>
</feature>
<evidence type="ECO:0000259" key="3">
    <source>
        <dbReference type="PROSITE" id="PS50158"/>
    </source>
</evidence>
<dbReference type="Pfam" id="PF10551">
    <property type="entry name" value="MULE"/>
    <property type="match status" value="1"/>
</dbReference>
<feature type="region of interest" description="Disordered" evidence="2">
    <location>
        <begin position="534"/>
        <end position="599"/>
    </location>
</feature>
<sequence>MPELGMKFSDRDELKHMLTNYAVSKGYSLWYEKNEAKALLVRCSKNEKWKPSCPFRLWASPMNKENSFQIKSLIDKHNCARQQKLGCLVTYKWIGKMLIPDILERPKFSYRKMAEVVRKDYGLKLLRVNPGSTVLIETNHTPDATHYFKRMYIFLKSIKDGWIEGCRRVISVDGCFLKGICRCELLTAVGRDANNQMYPLAWAVVPVESKETWMWFIDLLLEDIEMGDGRGLTIISDQHKGLMEAVKERSPSCEHRNCARHIYANFKKKGFTGVEFRRLFWRAEKATTDSNFRSYMREIRTMSTEAYEHLIERDPNTWCRAFFEPQTCCDAVENGISESFNAAIVEARKKPIITMLEEIRLYVMERMYNQKIKGHKWDMEICPSIRKRIEKMKEEQRYWDVIPSGEEEYEVKLAHEVYVVHLESKTCGCRAWQLSEDYVAVWFKTSMFGSCYRYPVKPINGANMWPDALFDPILPPRRRRMPGRPKVNRMKCPTENEGKHKINKTGMSISRCSNCHQEGHNKRRCPLLKEANKATVSEGDVEEGVSQDGISEDGVNEDGVSEDGIGEEEAVEEGDIEDHQEDEIEQQEDEIDHQENHHHQHQPVFFQHFVANKRRLPSKRIMKLKLRKKVVTKDGSGESTENPVTINYDKCVLLGLCQIL</sequence>
<evidence type="ECO:0000256" key="2">
    <source>
        <dbReference type="SAM" id="MobiDB-lite"/>
    </source>
</evidence>
<evidence type="ECO:0000256" key="1">
    <source>
        <dbReference type="PROSITE-ProRule" id="PRU00047"/>
    </source>
</evidence>
<feature type="compositionally biased region" description="Basic residues" evidence="2">
    <location>
        <begin position="476"/>
        <end position="489"/>
    </location>
</feature>
<accession>A0AA35YNN2</accession>
<reference evidence="4" key="1">
    <citation type="submission" date="2023-04" db="EMBL/GenBank/DDBJ databases">
        <authorList>
            <person name="Vijverberg K."/>
            <person name="Xiong W."/>
            <person name="Schranz E."/>
        </authorList>
    </citation>
    <scope>NUCLEOTIDE SEQUENCE</scope>
</reference>
<gene>
    <name evidence="4" type="ORF">LSALG_LOCUS17158</name>
</gene>
<dbReference type="Proteomes" id="UP001177003">
    <property type="component" value="Chromosome 3"/>
</dbReference>
<dbReference type="EMBL" id="OX465079">
    <property type="protein sequence ID" value="CAI9277218.1"/>
    <property type="molecule type" value="Genomic_DNA"/>
</dbReference>
<dbReference type="InterPro" id="IPR018289">
    <property type="entry name" value="MULE_transposase_dom"/>
</dbReference>
<dbReference type="AlphaFoldDB" id="A0AA35YNN2"/>
<name>A0AA35YNN2_LACSI</name>
<dbReference type="GO" id="GO:0008270">
    <property type="term" value="F:zinc ion binding"/>
    <property type="evidence" value="ECO:0007669"/>
    <property type="project" value="UniProtKB-KW"/>
</dbReference>
<evidence type="ECO:0000313" key="5">
    <source>
        <dbReference type="Proteomes" id="UP001177003"/>
    </source>
</evidence>
<dbReference type="GO" id="GO:0003676">
    <property type="term" value="F:nucleic acid binding"/>
    <property type="evidence" value="ECO:0007669"/>
    <property type="project" value="InterPro"/>
</dbReference>
<keyword evidence="1" id="KW-0479">Metal-binding</keyword>
<dbReference type="PROSITE" id="PS50158">
    <property type="entry name" value="ZF_CCHC"/>
    <property type="match status" value="1"/>
</dbReference>
<keyword evidence="1" id="KW-0863">Zinc-finger</keyword>
<proteinExistence type="predicted"/>
<keyword evidence="5" id="KW-1185">Reference proteome</keyword>
<protein>
    <recommendedName>
        <fullName evidence="3">CCHC-type domain-containing protein</fullName>
    </recommendedName>
</protein>
<feature type="compositionally biased region" description="Acidic residues" evidence="2">
    <location>
        <begin position="539"/>
        <end position="592"/>
    </location>
</feature>
<evidence type="ECO:0000313" key="4">
    <source>
        <dbReference type="EMBL" id="CAI9277218.1"/>
    </source>
</evidence>
<feature type="domain" description="CCHC-type" evidence="3">
    <location>
        <begin position="511"/>
        <end position="526"/>
    </location>
</feature>
<dbReference type="PANTHER" id="PTHR31973:SF189">
    <property type="entry name" value="TRANSPOSASE, MUDR, PLANT, MULE TRANSPOSASE DOMAIN PROTEIN-RELATED"/>
    <property type="match status" value="1"/>
</dbReference>